<dbReference type="PANTHER" id="PTHR40274:SF3">
    <property type="entry name" value="VIRGINIAMYCIN B LYASE"/>
    <property type="match status" value="1"/>
</dbReference>
<dbReference type="SUPFAM" id="SSF63829">
    <property type="entry name" value="Calcium-dependent phosphotriesterase"/>
    <property type="match status" value="1"/>
</dbReference>
<evidence type="ECO:0000313" key="3">
    <source>
        <dbReference type="Proteomes" id="UP000287798"/>
    </source>
</evidence>
<dbReference type="InterPro" id="IPR015943">
    <property type="entry name" value="WD40/YVTN_repeat-like_dom_sf"/>
</dbReference>
<feature type="signal peptide" evidence="1">
    <location>
        <begin position="1"/>
        <end position="19"/>
    </location>
</feature>
<reference evidence="2 3" key="1">
    <citation type="journal article" date="2010" name="Int. J. Syst. Evol. Microbiol.">
        <title>Thiohalobacter thiocyanaticus gen. nov., sp. nov., a moderately halophilic, sulfur-oxidizing gammaproteobacterium from hypersaline lakes, that utilizes thiocyanate.</title>
        <authorList>
            <person name="Sorokin D.Y."/>
            <person name="Kovaleva O.L."/>
            <person name="Tourova T.P."/>
            <person name="Muyzer G."/>
        </authorList>
    </citation>
    <scope>NUCLEOTIDE SEQUENCE [LARGE SCALE GENOMIC DNA]</scope>
    <source>
        <strain evidence="2 3">Hrh1</strain>
    </source>
</reference>
<accession>A0A426QEB0</accession>
<dbReference type="Pfam" id="PF24684">
    <property type="entry name" value="Vgb_lyase"/>
    <property type="match status" value="1"/>
</dbReference>
<name>A0A426QEB0_9GAMM</name>
<proteinExistence type="predicted"/>
<dbReference type="SUPFAM" id="SSF101898">
    <property type="entry name" value="NHL repeat"/>
    <property type="match status" value="1"/>
</dbReference>
<dbReference type="RefSeq" id="WP_125182633.1">
    <property type="nucleotide sequence ID" value="NZ_QZMU01000002.1"/>
</dbReference>
<dbReference type="GO" id="GO:0016829">
    <property type="term" value="F:lyase activity"/>
    <property type="evidence" value="ECO:0007669"/>
    <property type="project" value="UniProtKB-KW"/>
</dbReference>
<keyword evidence="3" id="KW-1185">Reference proteome</keyword>
<feature type="chain" id="PRO_5019468796" evidence="1">
    <location>
        <begin position="20"/>
        <end position="326"/>
    </location>
</feature>
<dbReference type="OrthoDB" id="9812926at2"/>
<organism evidence="2 3">
    <name type="scientific">Thiohalobacter thiocyanaticus</name>
    <dbReference type="NCBI Taxonomy" id="585455"/>
    <lineage>
        <taxon>Bacteria</taxon>
        <taxon>Pseudomonadati</taxon>
        <taxon>Pseudomonadota</taxon>
        <taxon>Gammaproteobacteria</taxon>
        <taxon>Thiohalobacterales</taxon>
        <taxon>Thiohalobacteraceae</taxon>
        <taxon>Thiohalobacter</taxon>
    </lineage>
</organism>
<comment type="caution">
    <text evidence="2">The sequence shown here is derived from an EMBL/GenBank/DDBJ whole genome shotgun (WGS) entry which is preliminary data.</text>
</comment>
<dbReference type="EMBL" id="QZMU01000002">
    <property type="protein sequence ID" value="RRQ20071.1"/>
    <property type="molecule type" value="Genomic_DNA"/>
</dbReference>
<dbReference type="InterPro" id="IPR051344">
    <property type="entry name" value="Vgb"/>
</dbReference>
<evidence type="ECO:0000256" key="1">
    <source>
        <dbReference type="SAM" id="SignalP"/>
    </source>
</evidence>
<protein>
    <submittedName>
        <fullName evidence="2">Lyase</fullName>
    </submittedName>
</protein>
<keyword evidence="2" id="KW-0456">Lyase</keyword>
<sequence length="326" mass="36835">MSRFLLSLLLMFALSPAGAQEASVEIEQWRVEWPDTRPRDPAVAADGRVWFVGQTGDYAAVFDPETEAFKRYDLPQGAGPHTVYITRDRQIWYTGNRDAHLGRIDPGSGAIERIDMPEGELKDPHTLYEDSRGRLWFTAQWANQIGRYDRASGDVGHVDVPTPRARPYGIAIDDRDTVWVVLLGTHKLARITPDMELTEIELPREDARPRRIAITDRGIWYVDYAEGYLGLYDPETGEFEEWRHSPAREAGPYAMAADAAGRIWFVETHPDPNRLVGFDPETGEFFSSTDIPGGAGSVRHMVYDKQRNALWFGTDTNNLGRADLPE</sequence>
<evidence type="ECO:0000313" key="2">
    <source>
        <dbReference type="EMBL" id="RRQ20071.1"/>
    </source>
</evidence>
<dbReference type="Proteomes" id="UP000287798">
    <property type="component" value="Unassembled WGS sequence"/>
</dbReference>
<keyword evidence="1" id="KW-0732">Signal</keyword>
<dbReference type="AlphaFoldDB" id="A0A426QEB0"/>
<dbReference type="PANTHER" id="PTHR40274">
    <property type="entry name" value="VIRGINIAMYCIN B LYASE"/>
    <property type="match status" value="1"/>
</dbReference>
<gene>
    <name evidence="2" type="ORF">D6C00_15070</name>
</gene>
<dbReference type="Gene3D" id="2.130.10.10">
    <property type="entry name" value="YVTN repeat-like/Quinoprotein amine dehydrogenase"/>
    <property type="match status" value="2"/>
</dbReference>